<comment type="subunit">
    <text evidence="6">Part of the 30S ribosomal subunit.</text>
</comment>
<dbReference type="InterPro" id="IPR012340">
    <property type="entry name" value="NA-bd_OB-fold"/>
</dbReference>
<dbReference type="SUPFAM" id="SSF50249">
    <property type="entry name" value="Nucleic acid-binding proteins"/>
    <property type="match status" value="1"/>
</dbReference>
<dbReference type="AlphaFoldDB" id="A0A0G0T746"/>
<reference evidence="7 8" key="1">
    <citation type="journal article" date="2015" name="Nature">
        <title>rRNA introns, odd ribosomes, and small enigmatic genomes across a large radiation of phyla.</title>
        <authorList>
            <person name="Brown C.T."/>
            <person name="Hug L.A."/>
            <person name="Thomas B.C."/>
            <person name="Sharon I."/>
            <person name="Castelle C.J."/>
            <person name="Singh A."/>
            <person name="Wilkins M.J."/>
            <person name="Williams K.H."/>
            <person name="Banfield J.F."/>
        </authorList>
    </citation>
    <scope>NUCLEOTIDE SEQUENCE [LARGE SCALE GENOMIC DNA]</scope>
</reference>
<evidence type="ECO:0000256" key="3">
    <source>
        <dbReference type="ARBA" id="ARBA00022884"/>
    </source>
</evidence>
<gene>
    <name evidence="6" type="primary">rpsQ</name>
    <name evidence="7" type="ORF">UT63_C0013G0012</name>
</gene>
<dbReference type="GO" id="GO:0022627">
    <property type="term" value="C:cytosolic small ribosomal subunit"/>
    <property type="evidence" value="ECO:0007669"/>
    <property type="project" value="TreeGrafter"/>
</dbReference>
<dbReference type="GO" id="GO:0019843">
    <property type="term" value="F:rRNA binding"/>
    <property type="evidence" value="ECO:0007669"/>
    <property type="project" value="UniProtKB-UniRule"/>
</dbReference>
<keyword evidence="3 6" id="KW-0694">RNA-binding</keyword>
<name>A0A0G0T746_9BACT</name>
<evidence type="ECO:0000256" key="5">
    <source>
        <dbReference type="ARBA" id="ARBA00023274"/>
    </source>
</evidence>
<dbReference type="PRINTS" id="PR00973">
    <property type="entry name" value="RIBOSOMALS17"/>
</dbReference>
<evidence type="ECO:0000256" key="6">
    <source>
        <dbReference type="HAMAP-Rule" id="MF_01345"/>
    </source>
</evidence>
<evidence type="ECO:0000256" key="4">
    <source>
        <dbReference type="ARBA" id="ARBA00022980"/>
    </source>
</evidence>
<keyword evidence="4 6" id="KW-0689">Ribosomal protein</keyword>
<protein>
    <recommendedName>
        <fullName evidence="6">Small ribosomal subunit protein uS17</fullName>
    </recommendedName>
</protein>
<dbReference type="InterPro" id="IPR000266">
    <property type="entry name" value="Ribosomal_uS17"/>
</dbReference>
<dbReference type="PANTHER" id="PTHR10744:SF1">
    <property type="entry name" value="SMALL RIBOSOMAL SUBUNIT PROTEIN US17M"/>
    <property type="match status" value="1"/>
</dbReference>
<keyword evidence="5 6" id="KW-0687">Ribonucleoprotein</keyword>
<proteinExistence type="inferred from homology"/>
<dbReference type="EMBL" id="LBXN01000013">
    <property type="protein sequence ID" value="KKR33652.1"/>
    <property type="molecule type" value="Genomic_DNA"/>
</dbReference>
<evidence type="ECO:0000313" key="7">
    <source>
        <dbReference type="EMBL" id="KKR33652.1"/>
    </source>
</evidence>
<dbReference type="CDD" id="cd00364">
    <property type="entry name" value="Ribosomal_uS17"/>
    <property type="match status" value="1"/>
</dbReference>
<dbReference type="PANTHER" id="PTHR10744">
    <property type="entry name" value="40S RIBOSOMAL PROTEIN S11 FAMILY MEMBER"/>
    <property type="match status" value="1"/>
</dbReference>
<dbReference type="NCBIfam" id="NF004123">
    <property type="entry name" value="PRK05610.1"/>
    <property type="match status" value="1"/>
</dbReference>
<comment type="function">
    <text evidence="6">One of the primary rRNA binding proteins, it binds specifically to the 5'-end of 16S ribosomal RNA.</text>
</comment>
<evidence type="ECO:0000313" key="8">
    <source>
        <dbReference type="Proteomes" id="UP000034539"/>
    </source>
</evidence>
<sequence>MAKIITGKVVSDKMMNTVTVEVERIIRHPLYQKQIRRTRKYFADTNNISVAAGDTVKIVETSPISKFKHFKVSEKIK</sequence>
<dbReference type="Proteomes" id="UP000034539">
    <property type="component" value="Unassembled WGS sequence"/>
</dbReference>
<dbReference type="Pfam" id="PF00366">
    <property type="entry name" value="Ribosomal_S17"/>
    <property type="match status" value="1"/>
</dbReference>
<keyword evidence="2 6" id="KW-0699">rRNA-binding</keyword>
<evidence type="ECO:0000256" key="2">
    <source>
        <dbReference type="ARBA" id="ARBA00022730"/>
    </source>
</evidence>
<comment type="caution">
    <text evidence="7">The sequence shown here is derived from an EMBL/GenBank/DDBJ whole genome shotgun (WGS) entry which is preliminary data.</text>
</comment>
<dbReference type="InterPro" id="IPR019984">
    <property type="entry name" value="Ribosomal_uS17_bact/chlr"/>
</dbReference>
<evidence type="ECO:0000256" key="1">
    <source>
        <dbReference type="ARBA" id="ARBA00010254"/>
    </source>
</evidence>
<dbReference type="GO" id="GO:0006412">
    <property type="term" value="P:translation"/>
    <property type="evidence" value="ECO:0007669"/>
    <property type="project" value="UniProtKB-UniRule"/>
</dbReference>
<organism evidence="7 8">
    <name type="scientific">Candidatus Gottesmanbacteria bacterium GW2011_GWC2_39_8</name>
    <dbReference type="NCBI Taxonomy" id="1618450"/>
    <lineage>
        <taxon>Bacteria</taxon>
        <taxon>Candidatus Gottesmaniibacteriota</taxon>
    </lineage>
</organism>
<dbReference type="GO" id="GO:0003735">
    <property type="term" value="F:structural constituent of ribosome"/>
    <property type="evidence" value="ECO:0007669"/>
    <property type="project" value="InterPro"/>
</dbReference>
<comment type="similarity">
    <text evidence="1 6">Belongs to the universal ribosomal protein uS17 family.</text>
</comment>
<accession>A0A0G0T746</accession>
<dbReference type="Gene3D" id="2.40.50.140">
    <property type="entry name" value="Nucleic acid-binding proteins"/>
    <property type="match status" value="1"/>
</dbReference>
<dbReference type="HAMAP" id="MF_01345_B">
    <property type="entry name" value="Ribosomal_uS17_B"/>
    <property type="match status" value="1"/>
</dbReference>